<protein>
    <submittedName>
        <fullName evidence="7">GntR family transcriptional regulator</fullName>
    </submittedName>
</protein>
<sequence>MGRSVPGDYAYRKVYRYLEALIDEAQGREPWRLPSLRTLSRRLRVSLATVQSAYSLLEDEGRVHCVPRSGYFVRAHAGGSPVQAVAGPWHVPAHSMLERSLFTHERRLARQRARGTAPVEEVGGARLRNALAERYTRSSTHYWRAEEVHLAPDVQALVEVLLAALALRGATVLVQSPCCWPVLRALQRCGMRVLEVPLSNSGTADLQALARLLSAEPVGMLIMPSCLSLPQGRLMSQHDQQQIGQLLGDHPVWLLESDLDSELCYSGPPNARLRDWVDPRWLLVMGSFEAAVGGEAPYAYVMGRHAGLAEAFAQRAFQLAPLRLQALAHLLGKGEIETQLALLRAELQRRMACFSRQLKLELGEHVTFDMPEGGWTLWLRSRWPLRLDDVVAALSGTDLRVVPGGQHSAEVRHQQYLALTWVGEDPDALQHALEKLAQALELRCGRPIGQRGSQHLR</sequence>
<gene>
    <name evidence="7" type="ORF">V7V80_07905</name>
</gene>
<evidence type="ECO:0000256" key="2">
    <source>
        <dbReference type="ARBA" id="ARBA00022898"/>
    </source>
</evidence>
<evidence type="ECO:0000313" key="8">
    <source>
        <dbReference type="Proteomes" id="UP001377692"/>
    </source>
</evidence>
<dbReference type="PANTHER" id="PTHR46577">
    <property type="entry name" value="HTH-TYPE TRANSCRIPTIONAL REGULATORY PROTEIN GABR"/>
    <property type="match status" value="1"/>
</dbReference>
<dbReference type="SMART" id="SM00345">
    <property type="entry name" value="HTH_GNTR"/>
    <property type="match status" value="1"/>
</dbReference>
<evidence type="ECO:0000259" key="6">
    <source>
        <dbReference type="PROSITE" id="PS50949"/>
    </source>
</evidence>
<dbReference type="InterPro" id="IPR015421">
    <property type="entry name" value="PyrdxlP-dep_Trfase_major"/>
</dbReference>
<dbReference type="Gene3D" id="3.40.640.10">
    <property type="entry name" value="Type I PLP-dependent aspartate aminotransferase-like (Major domain)"/>
    <property type="match status" value="1"/>
</dbReference>
<dbReference type="InterPro" id="IPR036388">
    <property type="entry name" value="WH-like_DNA-bd_sf"/>
</dbReference>
<dbReference type="InterPro" id="IPR051446">
    <property type="entry name" value="HTH_trans_reg/aminotransferase"/>
</dbReference>
<comment type="similarity">
    <text evidence="1">In the C-terminal section; belongs to the class-I pyridoxal-phosphate-dependent aminotransferase family.</text>
</comment>
<name>A0ABU8R4D7_9PSED</name>
<comment type="caution">
    <text evidence="7">The sequence shown here is derived from an EMBL/GenBank/DDBJ whole genome shotgun (WGS) entry which is preliminary data.</text>
</comment>
<evidence type="ECO:0000256" key="4">
    <source>
        <dbReference type="ARBA" id="ARBA00023125"/>
    </source>
</evidence>
<dbReference type="Pfam" id="PF00392">
    <property type="entry name" value="GntR"/>
    <property type="match status" value="1"/>
</dbReference>
<dbReference type="InterPro" id="IPR015422">
    <property type="entry name" value="PyrdxlP-dep_Trfase_small"/>
</dbReference>
<keyword evidence="2" id="KW-0663">Pyridoxal phosphate</keyword>
<dbReference type="Gene3D" id="3.90.1150.10">
    <property type="entry name" value="Aspartate Aminotransferase, domain 1"/>
    <property type="match status" value="1"/>
</dbReference>
<proteinExistence type="inferred from homology"/>
<evidence type="ECO:0000256" key="3">
    <source>
        <dbReference type="ARBA" id="ARBA00023015"/>
    </source>
</evidence>
<organism evidence="7 8">
    <name type="scientific">Pseudomonas kermanshahensis</name>
    <dbReference type="NCBI Taxonomy" id="2745482"/>
    <lineage>
        <taxon>Bacteria</taxon>
        <taxon>Pseudomonadati</taxon>
        <taxon>Pseudomonadota</taxon>
        <taxon>Gammaproteobacteria</taxon>
        <taxon>Pseudomonadales</taxon>
        <taxon>Pseudomonadaceae</taxon>
        <taxon>Pseudomonas</taxon>
    </lineage>
</organism>
<feature type="domain" description="HTH gntR-type" evidence="6">
    <location>
        <begin position="8"/>
        <end position="76"/>
    </location>
</feature>
<keyword evidence="5" id="KW-0804">Transcription</keyword>
<dbReference type="Proteomes" id="UP001377692">
    <property type="component" value="Unassembled WGS sequence"/>
</dbReference>
<keyword evidence="4" id="KW-0238">DNA-binding</keyword>
<evidence type="ECO:0000256" key="5">
    <source>
        <dbReference type="ARBA" id="ARBA00023163"/>
    </source>
</evidence>
<dbReference type="PROSITE" id="PS50949">
    <property type="entry name" value="HTH_GNTR"/>
    <property type="match status" value="1"/>
</dbReference>
<dbReference type="Gene3D" id="1.10.10.10">
    <property type="entry name" value="Winged helix-like DNA-binding domain superfamily/Winged helix DNA-binding domain"/>
    <property type="match status" value="1"/>
</dbReference>
<dbReference type="CDD" id="cd07377">
    <property type="entry name" value="WHTH_GntR"/>
    <property type="match status" value="1"/>
</dbReference>
<dbReference type="EMBL" id="JBBHLD010000005">
    <property type="protein sequence ID" value="MEJ5904599.1"/>
    <property type="molecule type" value="Genomic_DNA"/>
</dbReference>
<keyword evidence="8" id="KW-1185">Reference proteome</keyword>
<dbReference type="SUPFAM" id="SSF46785">
    <property type="entry name" value="Winged helix' DNA-binding domain"/>
    <property type="match status" value="1"/>
</dbReference>
<dbReference type="InterPro" id="IPR036390">
    <property type="entry name" value="WH_DNA-bd_sf"/>
</dbReference>
<dbReference type="RefSeq" id="WP_339549098.1">
    <property type="nucleotide sequence ID" value="NZ_JBBHLD010000005.1"/>
</dbReference>
<dbReference type="PANTHER" id="PTHR46577:SF2">
    <property type="entry name" value="TRANSCRIPTIONAL REGULATORY PROTEIN"/>
    <property type="match status" value="1"/>
</dbReference>
<evidence type="ECO:0000313" key="7">
    <source>
        <dbReference type="EMBL" id="MEJ5904599.1"/>
    </source>
</evidence>
<accession>A0ABU8R4D7</accession>
<dbReference type="InterPro" id="IPR015424">
    <property type="entry name" value="PyrdxlP-dep_Trfase"/>
</dbReference>
<dbReference type="SUPFAM" id="SSF53383">
    <property type="entry name" value="PLP-dependent transferases"/>
    <property type="match status" value="1"/>
</dbReference>
<reference evidence="7 8" key="1">
    <citation type="submission" date="2024-02" db="EMBL/GenBank/DDBJ databases">
        <title>Identification of pathogenicity and growth-promoting functions of Pseudomonas putida variants.</title>
        <authorList>
            <person name="Sun J."/>
        </authorList>
    </citation>
    <scope>NUCLEOTIDE SEQUENCE [LARGE SCALE GENOMIC DNA]</scope>
    <source>
        <strain evidence="7 8">A04</strain>
    </source>
</reference>
<keyword evidence="3" id="KW-0805">Transcription regulation</keyword>
<evidence type="ECO:0000256" key="1">
    <source>
        <dbReference type="ARBA" id="ARBA00005384"/>
    </source>
</evidence>
<dbReference type="InterPro" id="IPR000524">
    <property type="entry name" value="Tscrpt_reg_HTH_GntR"/>
</dbReference>